<evidence type="ECO:0000256" key="7">
    <source>
        <dbReference type="SAM" id="Phobius"/>
    </source>
</evidence>
<feature type="chain" id="PRO_5047160012" description="Transmembrane protein 19" evidence="8">
    <location>
        <begin position="20"/>
        <end position="324"/>
    </location>
</feature>
<feature type="transmembrane region" description="Helical" evidence="7">
    <location>
        <begin position="244"/>
        <end position="266"/>
    </location>
</feature>
<dbReference type="PANTHER" id="PTHR13353:SF5">
    <property type="entry name" value="TRANSMEMBRANE PROTEIN 19"/>
    <property type="match status" value="1"/>
</dbReference>
<keyword evidence="6 7" id="KW-0472">Membrane</keyword>
<feature type="transmembrane region" description="Helical" evidence="7">
    <location>
        <begin position="35"/>
        <end position="54"/>
    </location>
</feature>
<dbReference type="GeneID" id="101852260"/>
<dbReference type="PANTHER" id="PTHR13353">
    <property type="entry name" value="TRANSMEMBRANE PROTEIN 19"/>
    <property type="match status" value="1"/>
</dbReference>
<keyword evidence="9" id="KW-1185">Reference proteome</keyword>
<comment type="similarity">
    <text evidence="2">Belongs to the TMEM19 family.</text>
</comment>
<evidence type="ECO:0000256" key="1">
    <source>
        <dbReference type="ARBA" id="ARBA00004141"/>
    </source>
</evidence>
<name>A0ABM0JZJ7_APLCA</name>
<dbReference type="InterPro" id="IPR002794">
    <property type="entry name" value="DUF92_TMEM19"/>
</dbReference>
<evidence type="ECO:0000256" key="6">
    <source>
        <dbReference type="ARBA" id="ARBA00023136"/>
    </source>
</evidence>
<feature type="transmembrane region" description="Helical" evidence="7">
    <location>
        <begin position="203"/>
        <end position="224"/>
    </location>
</feature>
<keyword evidence="5 7" id="KW-1133">Transmembrane helix</keyword>
<dbReference type="Pfam" id="PF01940">
    <property type="entry name" value="DUF92"/>
    <property type="match status" value="1"/>
</dbReference>
<accession>A0ABM0JZJ7</accession>
<evidence type="ECO:0000256" key="2">
    <source>
        <dbReference type="ARBA" id="ARBA00009012"/>
    </source>
</evidence>
<evidence type="ECO:0000256" key="3">
    <source>
        <dbReference type="ARBA" id="ARBA00014258"/>
    </source>
</evidence>
<protein>
    <recommendedName>
        <fullName evidence="3">Transmembrane protein 19</fullName>
    </recommendedName>
</protein>
<feature type="signal peptide" evidence="8">
    <location>
        <begin position="1"/>
        <end position="19"/>
    </location>
</feature>
<dbReference type="RefSeq" id="XP_005105222.1">
    <property type="nucleotide sequence ID" value="XM_005105165.3"/>
</dbReference>
<comment type="subcellular location">
    <subcellularLocation>
        <location evidence="1">Membrane</location>
        <topology evidence="1">Multi-pass membrane protein</topology>
    </subcellularLocation>
</comment>
<feature type="transmembrane region" description="Helical" evidence="7">
    <location>
        <begin position="66"/>
        <end position="92"/>
    </location>
</feature>
<evidence type="ECO:0000256" key="5">
    <source>
        <dbReference type="ARBA" id="ARBA00022989"/>
    </source>
</evidence>
<keyword evidence="4 7" id="KW-0812">Transmembrane</keyword>
<evidence type="ECO:0000313" key="10">
    <source>
        <dbReference type="RefSeq" id="XP_005105222.1"/>
    </source>
</evidence>
<sequence length="324" mass="35066">MCFAVFLSFMLFLLGLLWAMTSIYSGFKPDFRSPSALHWAVGIIAPLIIALYGLRKKSLDRSGAAAGLIVGFLLSVSSFNFMASLLSFFIFASKATKFRSSKKKKLEAEFKEGGQRNWIQVICNGGPAALLAIFYMWEVGCVNLPFNFLSTYSASWYSVAVMSAIACASGDTFASEIGTVVGNLDPVHIITLRRVPRGTNGGVSLVGTLSSMFGGAVVGIPCYFTVLLTSQWTVLKDSPPQWPILLYAVLAGLMGSLIDSILGATLQFSGRHKTLGCIVESKGPNIEHISGFEILDNHSVNLLASLLTGIIMPYIAAETWNWFV</sequence>
<evidence type="ECO:0000256" key="8">
    <source>
        <dbReference type="SAM" id="SignalP"/>
    </source>
</evidence>
<evidence type="ECO:0000313" key="9">
    <source>
        <dbReference type="Proteomes" id="UP000694888"/>
    </source>
</evidence>
<keyword evidence="8" id="KW-0732">Signal</keyword>
<organism evidence="9 10">
    <name type="scientific">Aplysia californica</name>
    <name type="common">California sea hare</name>
    <dbReference type="NCBI Taxonomy" id="6500"/>
    <lineage>
        <taxon>Eukaryota</taxon>
        <taxon>Metazoa</taxon>
        <taxon>Spiralia</taxon>
        <taxon>Lophotrochozoa</taxon>
        <taxon>Mollusca</taxon>
        <taxon>Gastropoda</taxon>
        <taxon>Heterobranchia</taxon>
        <taxon>Euthyneura</taxon>
        <taxon>Tectipleura</taxon>
        <taxon>Aplysiida</taxon>
        <taxon>Aplysioidea</taxon>
        <taxon>Aplysiidae</taxon>
        <taxon>Aplysia</taxon>
    </lineage>
</organism>
<proteinExistence type="inferred from homology"/>
<gene>
    <name evidence="10" type="primary">LOC101852260</name>
</gene>
<evidence type="ECO:0000256" key="4">
    <source>
        <dbReference type="ARBA" id="ARBA00022692"/>
    </source>
</evidence>
<reference evidence="10" key="1">
    <citation type="submission" date="2025-08" db="UniProtKB">
        <authorList>
            <consortium name="RefSeq"/>
        </authorList>
    </citation>
    <scope>IDENTIFICATION</scope>
</reference>
<dbReference type="Proteomes" id="UP000694888">
    <property type="component" value="Unplaced"/>
</dbReference>